<gene>
    <name evidence="2" type="ORF">O3M35_008846</name>
</gene>
<dbReference type="InterPro" id="IPR000477">
    <property type="entry name" value="RT_dom"/>
</dbReference>
<dbReference type="GO" id="GO:0071897">
    <property type="term" value="P:DNA biosynthetic process"/>
    <property type="evidence" value="ECO:0007669"/>
    <property type="project" value="UniProtKB-ARBA"/>
</dbReference>
<dbReference type="PROSITE" id="PS50878">
    <property type="entry name" value="RT_POL"/>
    <property type="match status" value="1"/>
</dbReference>
<dbReference type="EMBL" id="JAPXFL010000005">
    <property type="protein sequence ID" value="KAK9507013.1"/>
    <property type="molecule type" value="Genomic_DNA"/>
</dbReference>
<reference evidence="2 3" key="1">
    <citation type="submission" date="2022-12" db="EMBL/GenBank/DDBJ databases">
        <title>Chromosome-level genome assembly of true bugs.</title>
        <authorList>
            <person name="Ma L."/>
            <person name="Li H."/>
        </authorList>
    </citation>
    <scope>NUCLEOTIDE SEQUENCE [LARGE SCALE GENOMIC DNA]</scope>
    <source>
        <strain evidence="2">Lab_2022b</strain>
    </source>
</reference>
<dbReference type="InterPro" id="IPR043502">
    <property type="entry name" value="DNA/RNA_pol_sf"/>
</dbReference>
<dbReference type="Proteomes" id="UP001461498">
    <property type="component" value="Unassembled WGS sequence"/>
</dbReference>
<name>A0AAW1D7Q5_9HEMI</name>
<sequence>MDAAIKRAKQKMKKFHLGCLNLSPLKLSLFAFADDVVVLADNDKELIFNIRVMQEELSKLGKLERLGIRGHTIDWFQNYLTGRSQVTMISDVCSTTSAVNSGVPQGSILGPILFLVYINDLPHYIDNARVYADDTTILINSNDRDYIEEIVGKSNHLVALNRLSINCNKTYLMEFHNKLMVNKAGNNDINGISYEESVSFLGVRLTGDLSWDSHINALLGKLNSACFQIIVALKWSVVLIRPK</sequence>
<evidence type="ECO:0000259" key="1">
    <source>
        <dbReference type="PROSITE" id="PS50878"/>
    </source>
</evidence>
<feature type="domain" description="Reverse transcriptase" evidence="1">
    <location>
        <begin position="1"/>
        <end position="205"/>
    </location>
</feature>
<proteinExistence type="predicted"/>
<protein>
    <recommendedName>
        <fullName evidence="1">Reverse transcriptase domain-containing protein</fullName>
    </recommendedName>
</protein>
<organism evidence="2 3">
    <name type="scientific">Rhynocoris fuscipes</name>
    <dbReference type="NCBI Taxonomy" id="488301"/>
    <lineage>
        <taxon>Eukaryota</taxon>
        <taxon>Metazoa</taxon>
        <taxon>Ecdysozoa</taxon>
        <taxon>Arthropoda</taxon>
        <taxon>Hexapoda</taxon>
        <taxon>Insecta</taxon>
        <taxon>Pterygota</taxon>
        <taxon>Neoptera</taxon>
        <taxon>Paraneoptera</taxon>
        <taxon>Hemiptera</taxon>
        <taxon>Heteroptera</taxon>
        <taxon>Panheteroptera</taxon>
        <taxon>Cimicomorpha</taxon>
        <taxon>Reduviidae</taxon>
        <taxon>Harpactorinae</taxon>
        <taxon>Harpactorini</taxon>
        <taxon>Rhynocoris</taxon>
    </lineage>
</organism>
<dbReference type="Pfam" id="PF00078">
    <property type="entry name" value="RVT_1"/>
    <property type="match status" value="1"/>
</dbReference>
<evidence type="ECO:0000313" key="2">
    <source>
        <dbReference type="EMBL" id="KAK9507013.1"/>
    </source>
</evidence>
<dbReference type="PANTHER" id="PTHR33332">
    <property type="entry name" value="REVERSE TRANSCRIPTASE DOMAIN-CONTAINING PROTEIN"/>
    <property type="match status" value="1"/>
</dbReference>
<dbReference type="SUPFAM" id="SSF56672">
    <property type="entry name" value="DNA/RNA polymerases"/>
    <property type="match status" value="1"/>
</dbReference>
<accession>A0AAW1D7Q5</accession>
<dbReference type="AlphaFoldDB" id="A0AAW1D7Q5"/>
<evidence type="ECO:0000313" key="3">
    <source>
        <dbReference type="Proteomes" id="UP001461498"/>
    </source>
</evidence>
<keyword evidence="3" id="KW-1185">Reference proteome</keyword>
<comment type="caution">
    <text evidence="2">The sequence shown here is derived from an EMBL/GenBank/DDBJ whole genome shotgun (WGS) entry which is preliminary data.</text>
</comment>